<protein>
    <submittedName>
        <fullName evidence="6">Bifunctional Deoxyribonuclease</fullName>
    </submittedName>
</protein>
<evidence type="ECO:0000256" key="1">
    <source>
        <dbReference type="ARBA" id="ARBA00009275"/>
    </source>
</evidence>
<keyword evidence="3 5" id="KW-0479">Metal-binding</keyword>
<keyword evidence="4" id="KW-0378">Hydrolase</keyword>
<evidence type="ECO:0000313" key="6">
    <source>
        <dbReference type="EMBL" id="KAK2195435.1"/>
    </source>
</evidence>
<organism evidence="6 7">
    <name type="scientific">Babesia duncani</name>
    <dbReference type="NCBI Taxonomy" id="323732"/>
    <lineage>
        <taxon>Eukaryota</taxon>
        <taxon>Sar</taxon>
        <taxon>Alveolata</taxon>
        <taxon>Apicomplexa</taxon>
        <taxon>Aconoidasida</taxon>
        <taxon>Piroplasmida</taxon>
        <taxon>Babesiidae</taxon>
        <taxon>Babesia</taxon>
    </lineage>
</organism>
<evidence type="ECO:0000256" key="5">
    <source>
        <dbReference type="PIRSR" id="PIRSR005902-1"/>
    </source>
</evidence>
<evidence type="ECO:0000256" key="4">
    <source>
        <dbReference type="ARBA" id="ARBA00022801"/>
    </source>
</evidence>
<dbReference type="PIRSF" id="PIRSF005902">
    <property type="entry name" value="DNase_TatD"/>
    <property type="match status" value="1"/>
</dbReference>
<dbReference type="GO" id="GO:0008296">
    <property type="term" value="F:3'-5'-DNA exonuclease activity"/>
    <property type="evidence" value="ECO:0007669"/>
    <property type="project" value="TreeGrafter"/>
</dbReference>
<reference evidence="6" key="1">
    <citation type="journal article" date="2023" name="Nat. Microbiol.">
        <title>Babesia duncani multi-omics identifies virulence factors and drug targets.</title>
        <authorList>
            <person name="Singh P."/>
            <person name="Lonardi S."/>
            <person name="Liang Q."/>
            <person name="Vydyam P."/>
            <person name="Khabirova E."/>
            <person name="Fang T."/>
            <person name="Gihaz S."/>
            <person name="Thekkiniath J."/>
            <person name="Munshi M."/>
            <person name="Abel S."/>
            <person name="Ciampossin L."/>
            <person name="Batugedara G."/>
            <person name="Gupta M."/>
            <person name="Lu X.M."/>
            <person name="Lenz T."/>
            <person name="Chakravarty S."/>
            <person name="Cornillot E."/>
            <person name="Hu Y."/>
            <person name="Ma W."/>
            <person name="Gonzalez L.M."/>
            <person name="Sanchez S."/>
            <person name="Estrada K."/>
            <person name="Sanchez-Flores A."/>
            <person name="Montero E."/>
            <person name="Harb O.S."/>
            <person name="Le Roch K.G."/>
            <person name="Mamoun C.B."/>
        </authorList>
    </citation>
    <scope>NUCLEOTIDE SEQUENCE</scope>
    <source>
        <strain evidence="6">WA1</strain>
    </source>
</reference>
<dbReference type="SUPFAM" id="SSF51556">
    <property type="entry name" value="Metallo-dependent hydrolases"/>
    <property type="match status" value="1"/>
</dbReference>
<dbReference type="PANTHER" id="PTHR10060:SF15">
    <property type="entry name" value="DEOXYRIBONUCLEASE TATDN1"/>
    <property type="match status" value="1"/>
</dbReference>
<evidence type="ECO:0000313" key="7">
    <source>
        <dbReference type="Proteomes" id="UP001214638"/>
    </source>
</evidence>
<dbReference type="CDD" id="cd01310">
    <property type="entry name" value="TatD_DNAse"/>
    <property type="match status" value="1"/>
</dbReference>
<dbReference type="Pfam" id="PF01026">
    <property type="entry name" value="TatD_DNase"/>
    <property type="match status" value="2"/>
</dbReference>
<feature type="binding site" evidence="5">
    <location>
        <position position="162"/>
    </location>
    <ligand>
        <name>a divalent metal cation</name>
        <dbReference type="ChEBI" id="CHEBI:60240"/>
        <label>1</label>
    </ligand>
</feature>
<dbReference type="GO" id="GO:0005829">
    <property type="term" value="C:cytosol"/>
    <property type="evidence" value="ECO:0007669"/>
    <property type="project" value="TreeGrafter"/>
</dbReference>
<comment type="similarity">
    <text evidence="1">Belongs to the metallo-dependent hydrolases superfamily. TatD-type hydrolase family.</text>
</comment>
<dbReference type="Gene3D" id="3.20.20.140">
    <property type="entry name" value="Metal-dependent hydrolases"/>
    <property type="match status" value="2"/>
</dbReference>
<comment type="caution">
    <text evidence="6">The sequence shown here is derived from an EMBL/GenBank/DDBJ whole genome shotgun (WGS) entry which is preliminary data.</text>
</comment>
<dbReference type="PROSITE" id="PS01091">
    <property type="entry name" value="TATD_3"/>
    <property type="match status" value="1"/>
</dbReference>
<evidence type="ECO:0000256" key="3">
    <source>
        <dbReference type="ARBA" id="ARBA00022723"/>
    </source>
</evidence>
<dbReference type="AlphaFoldDB" id="A0AAD9PIR1"/>
<keyword evidence="2" id="KW-0540">Nuclease</keyword>
<dbReference type="GeneID" id="94337408"/>
<keyword evidence="7" id="KW-1185">Reference proteome</keyword>
<feature type="binding site" evidence="5">
    <location>
        <position position="193"/>
    </location>
    <ligand>
        <name>a divalent metal cation</name>
        <dbReference type="ChEBI" id="CHEBI:60240"/>
        <label>2</label>
    </ligand>
</feature>
<sequence>MRAKCALGWILAFTKACDFYNLKWNLSKCKMSSHCNSREQKSQSDKVKFIDIGANLTDSMYSGIYYGKQKHTGDLKEVIARAREHNIKLIITAGCLEDVYNALEICRKYDEQGTFLYTTAGVHPTQCNEFITNKFNLDADEYIAKLDELINDNKDRIVAIGELGLDYDRLNYCSVPVQKKNKQKWDIGGGVCHSFTSDVESLQRLLADGFYIGLNGCSLKTELNLETVRHIPLERILLETDCPWCGITRAHASHQYVKTHFEFINRPEKMDGTKLCSKRNEPIRIIQVAQVVHAIKCPDLNFSAFCNTYVPLVCLPKAPAFMKTL</sequence>
<feature type="binding site" evidence="5">
    <location>
        <position position="241"/>
    </location>
    <ligand>
        <name>a divalent metal cation</name>
        <dbReference type="ChEBI" id="CHEBI:60240"/>
        <label>1</label>
    </ligand>
</feature>
<name>A0AAD9PIR1_9APIC</name>
<dbReference type="InterPro" id="IPR032466">
    <property type="entry name" value="Metal_Hydrolase"/>
</dbReference>
<proteinExistence type="inferred from homology"/>
<dbReference type="KEGG" id="bdw:94337408"/>
<dbReference type="PANTHER" id="PTHR10060">
    <property type="entry name" value="TATD FAMILY DEOXYRIBONUCLEASE"/>
    <property type="match status" value="1"/>
</dbReference>
<dbReference type="RefSeq" id="XP_067802278.1">
    <property type="nucleotide sequence ID" value="XM_067948127.1"/>
</dbReference>
<evidence type="ECO:0000256" key="2">
    <source>
        <dbReference type="ARBA" id="ARBA00022722"/>
    </source>
</evidence>
<accession>A0AAD9PIR1</accession>
<dbReference type="GO" id="GO:0046872">
    <property type="term" value="F:metal ion binding"/>
    <property type="evidence" value="ECO:0007669"/>
    <property type="project" value="UniProtKB-KW"/>
</dbReference>
<dbReference type="EMBL" id="JALLKP010000004">
    <property type="protein sequence ID" value="KAK2195435.1"/>
    <property type="molecule type" value="Genomic_DNA"/>
</dbReference>
<dbReference type="Proteomes" id="UP001214638">
    <property type="component" value="Unassembled WGS sequence"/>
</dbReference>
<dbReference type="InterPro" id="IPR001130">
    <property type="entry name" value="TatD-like"/>
</dbReference>
<dbReference type="InterPro" id="IPR018228">
    <property type="entry name" value="DNase_TatD-rel_CS"/>
</dbReference>
<dbReference type="InterPro" id="IPR050891">
    <property type="entry name" value="TatD-type_Hydrolase"/>
</dbReference>
<gene>
    <name evidence="6" type="ORF">BdWA1_003111</name>
</gene>